<evidence type="ECO:0008006" key="5">
    <source>
        <dbReference type="Google" id="ProtNLM"/>
    </source>
</evidence>
<gene>
    <name evidence="3" type="ORF">KOI35_33110</name>
</gene>
<evidence type="ECO:0000256" key="1">
    <source>
        <dbReference type="SAM" id="MobiDB-lite"/>
    </source>
</evidence>
<proteinExistence type="predicted"/>
<evidence type="ECO:0000313" key="4">
    <source>
        <dbReference type="Proteomes" id="UP001519654"/>
    </source>
</evidence>
<feature type="transmembrane region" description="Helical" evidence="2">
    <location>
        <begin position="65"/>
        <end position="86"/>
    </location>
</feature>
<dbReference type="PROSITE" id="PS51257">
    <property type="entry name" value="PROKAR_LIPOPROTEIN"/>
    <property type="match status" value="1"/>
</dbReference>
<organism evidence="3 4">
    <name type="scientific">Paractinoplanes bogorensis</name>
    <dbReference type="NCBI Taxonomy" id="1610840"/>
    <lineage>
        <taxon>Bacteria</taxon>
        <taxon>Bacillati</taxon>
        <taxon>Actinomycetota</taxon>
        <taxon>Actinomycetes</taxon>
        <taxon>Micromonosporales</taxon>
        <taxon>Micromonosporaceae</taxon>
        <taxon>Paractinoplanes</taxon>
    </lineage>
</organism>
<accession>A0ABS5YY38</accession>
<feature type="transmembrane region" description="Helical" evidence="2">
    <location>
        <begin position="98"/>
        <end position="119"/>
    </location>
</feature>
<name>A0ABS5YY38_9ACTN</name>
<reference evidence="3 4" key="1">
    <citation type="submission" date="2021-06" db="EMBL/GenBank/DDBJ databases">
        <title>Actinoplanes lichenicola sp. nov., and Actinoplanes ovalisporus sp. nov., isolated from lichen in Thailand.</title>
        <authorList>
            <person name="Saeng-In P."/>
            <person name="Kanchanasin P."/>
            <person name="Yuki M."/>
            <person name="Kudo T."/>
            <person name="Ohkuma M."/>
            <person name="Phongsopitanun W."/>
            <person name="Tanasupawat S."/>
        </authorList>
    </citation>
    <scope>NUCLEOTIDE SEQUENCE [LARGE SCALE GENOMIC DNA]</scope>
    <source>
        <strain evidence="3 4">NBRC 110975</strain>
    </source>
</reference>
<dbReference type="RefSeq" id="WP_215792625.1">
    <property type="nucleotide sequence ID" value="NZ_JAHKKG010000011.1"/>
</dbReference>
<keyword evidence="4" id="KW-1185">Reference proteome</keyword>
<evidence type="ECO:0000313" key="3">
    <source>
        <dbReference type="EMBL" id="MBU2668364.1"/>
    </source>
</evidence>
<evidence type="ECO:0000256" key="2">
    <source>
        <dbReference type="SAM" id="Phobius"/>
    </source>
</evidence>
<keyword evidence="2" id="KW-0812">Transmembrane</keyword>
<protein>
    <recommendedName>
        <fullName evidence="5">DUF624 domain-containing protein</fullName>
    </recommendedName>
</protein>
<feature type="compositionally biased region" description="Basic and acidic residues" evidence="1">
    <location>
        <begin position="122"/>
        <end position="134"/>
    </location>
</feature>
<dbReference type="EMBL" id="JAHKKG010000011">
    <property type="protein sequence ID" value="MBU2668364.1"/>
    <property type="molecule type" value="Genomic_DNA"/>
</dbReference>
<comment type="caution">
    <text evidence="3">The sequence shown here is derived from an EMBL/GenBank/DDBJ whole genome shotgun (WGS) entry which is preliminary data.</text>
</comment>
<sequence length="217" mass="21893">MIRDSWRTAADLALLGILVSLGCLPVVTAGAAVGAGSSAIARLVTLGRWPSAAECWSSFRSRLVPGLWAGPAVLAVGWLIAVDIAALRRGAVPGGGPLIIALLVVAALGAGFVAVVAGVSGRREPRPREPRPREPVGLPATGGSLRRARALVAARPGALAAVTAVVLIAALLAAFIHPALVPVLAGYVLFAVHAVLRRVTPPTPEPSLAAATPVAAR</sequence>
<dbReference type="Proteomes" id="UP001519654">
    <property type="component" value="Unassembled WGS sequence"/>
</dbReference>
<feature type="region of interest" description="Disordered" evidence="1">
    <location>
        <begin position="122"/>
        <end position="141"/>
    </location>
</feature>
<keyword evidence="2" id="KW-1133">Transmembrane helix</keyword>
<keyword evidence="2" id="KW-0472">Membrane</keyword>
<feature type="transmembrane region" description="Helical" evidence="2">
    <location>
        <begin position="157"/>
        <end position="190"/>
    </location>
</feature>